<dbReference type="PANTHER" id="PTHR35004">
    <property type="entry name" value="TRANSPOSASE RV3428C-RELATED"/>
    <property type="match status" value="1"/>
</dbReference>
<evidence type="ECO:0000259" key="2">
    <source>
        <dbReference type="PROSITE" id="PS50994"/>
    </source>
</evidence>
<dbReference type="PROSITE" id="PS50994">
    <property type="entry name" value="INTEGRASE"/>
    <property type="match status" value="1"/>
</dbReference>
<dbReference type="Gene3D" id="3.30.420.10">
    <property type="entry name" value="Ribonuclease H-like superfamily/Ribonuclease H"/>
    <property type="match status" value="1"/>
</dbReference>
<dbReference type="GO" id="GO:0003676">
    <property type="term" value="F:nucleic acid binding"/>
    <property type="evidence" value="ECO:0007669"/>
    <property type="project" value="InterPro"/>
</dbReference>
<name>A0A8S5TSV8_9CAUD</name>
<protein>
    <submittedName>
        <fullName evidence="3">Mos transposase</fullName>
    </submittedName>
</protein>
<reference evidence="3" key="1">
    <citation type="journal article" date="2021" name="Proc. Natl. Acad. Sci. U.S.A.">
        <title>A Catalog of Tens of Thousands of Viruses from Human Metagenomes Reveals Hidden Associations with Chronic Diseases.</title>
        <authorList>
            <person name="Tisza M.J."/>
            <person name="Buck C.B."/>
        </authorList>
    </citation>
    <scope>NUCLEOTIDE SEQUENCE</scope>
    <source>
        <strain evidence="3">Ct8aS59</strain>
    </source>
</reference>
<dbReference type="EMBL" id="BK015922">
    <property type="protein sequence ID" value="DAF85275.1"/>
    <property type="molecule type" value="Genomic_DNA"/>
</dbReference>
<dbReference type="SUPFAM" id="SSF53098">
    <property type="entry name" value="Ribonuclease H-like"/>
    <property type="match status" value="1"/>
</dbReference>
<organism evidence="3">
    <name type="scientific">Siphoviridae sp. ct8aS59</name>
    <dbReference type="NCBI Taxonomy" id="2825365"/>
    <lineage>
        <taxon>Viruses</taxon>
        <taxon>Duplodnaviria</taxon>
        <taxon>Heunggongvirae</taxon>
        <taxon>Uroviricota</taxon>
        <taxon>Caudoviricetes</taxon>
    </lineage>
</organism>
<accession>A0A8S5TSV8</accession>
<keyword evidence="1" id="KW-0229">DNA integration</keyword>
<proteinExistence type="predicted"/>
<dbReference type="PANTHER" id="PTHR35004:SF7">
    <property type="entry name" value="INTEGRASE PROTEIN"/>
    <property type="match status" value="1"/>
</dbReference>
<dbReference type="GO" id="GO:0015074">
    <property type="term" value="P:DNA integration"/>
    <property type="evidence" value="ECO:0007669"/>
    <property type="project" value="UniProtKB-KW"/>
</dbReference>
<dbReference type="InterPro" id="IPR001584">
    <property type="entry name" value="Integrase_cat-core"/>
</dbReference>
<sequence>MQIMQMQILHNKIIDCSKSIYNKYLRLRKIAYFPDVLKFSRGVSDCQTMNYELQKLKMQYIPMFARGEITERECARLIGIQPVSVWRLKMRYLQFGDAIWIHGNTGRKPKNKKYDWAQIAADYKLFNGTPFMSFRDDCADYLHYSALPSYTTFYTALSSAGIVSPRARIPVREKKKHLPRDERPNEGDLIQIDASLHDWFMNGHKITLHGAIDDATHKIVALYFCVNECLLGYYQLLWQIFIRTGGLLPCAIYSDRAQCFFTTRRATLEEQLEGAEKSETQWQKTCNELKIELIAAYSPQAKGRIERLWQTLQGRLPYIFRFLGIDTIEAANAFLADFIDGFNARFAVPAQDEALHWKAPPAADIDFDYLFSVRAEKKTHADGHFIYHGYAFNLIAKRAACVRFTLCLSESFGLRAYMGGRYYDVELAEPITDCVGDSMPIVEKELIYRYFYADTHNGRATIRAG</sequence>
<dbReference type="InterPro" id="IPR047797">
    <property type="entry name" value="ISNCY_transpos"/>
</dbReference>
<dbReference type="NCBIfam" id="NF033594">
    <property type="entry name" value="transpos_ISNCY_2"/>
    <property type="match status" value="1"/>
</dbReference>
<dbReference type="InterPro" id="IPR036397">
    <property type="entry name" value="RNaseH_sf"/>
</dbReference>
<dbReference type="InterPro" id="IPR012337">
    <property type="entry name" value="RNaseH-like_sf"/>
</dbReference>
<evidence type="ECO:0000313" key="3">
    <source>
        <dbReference type="EMBL" id="DAF85275.1"/>
    </source>
</evidence>
<evidence type="ECO:0000256" key="1">
    <source>
        <dbReference type="ARBA" id="ARBA00022908"/>
    </source>
</evidence>
<feature type="domain" description="Integrase catalytic" evidence="2">
    <location>
        <begin position="180"/>
        <end position="368"/>
    </location>
</feature>